<dbReference type="InterPro" id="IPR036291">
    <property type="entry name" value="NAD(P)-bd_dom_sf"/>
</dbReference>
<evidence type="ECO:0000256" key="3">
    <source>
        <dbReference type="ARBA" id="ARBA00022723"/>
    </source>
</evidence>
<evidence type="ECO:0000256" key="4">
    <source>
        <dbReference type="ARBA" id="ARBA00022833"/>
    </source>
</evidence>
<dbReference type="Gene3D" id="3.40.50.720">
    <property type="entry name" value="NAD(P)-binding Rossmann-like Domain"/>
    <property type="match status" value="1"/>
</dbReference>
<evidence type="ECO:0000256" key="1">
    <source>
        <dbReference type="ARBA" id="ARBA00001947"/>
    </source>
</evidence>
<gene>
    <name evidence="6" type="ordered locus">SL003B_3928</name>
</gene>
<accession>F2J5H8</accession>
<dbReference type="SUPFAM" id="SSF51735">
    <property type="entry name" value="NAD(P)-binding Rossmann-fold domains"/>
    <property type="match status" value="1"/>
</dbReference>
<evidence type="ECO:0000313" key="6">
    <source>
        <dbReference type="EMBL" id="ADZ72349.1"/>
    </source>
</evidence>
<proteinExistence type="inferred from homology"/>
<comment type="similarity">
    <text evidence="2">Belongs to the zinc-containing alcohol dehydrogenase family.</text>
</comment>
<evidence type="ECO:0000313" key="7">
    <source>
        <dbReference type="Proteomes" id="UP000008130"/>
    </source>
</evidence>
<dbReference type="Gene3D" id="3.90.180.10">
    <property type="entry name" value="Medium-chain alcohol dehydrogenases, catalytic domain"/>
    <property type="match status" value="1"/>
</dbReference>
<dbReference type="PANTHER" id="PTHR43350:SF19">
    <property type="entry name" value="D-GULOSIDE 3-DEHYDROGENASE"/>
    <property type="match status" value="1"/>
</dbReference>
<sequence length="214" mass="22632">MPVPDGVPPGRAVLAANMETALNALWDAQPSPGDHICVVGAGVLGLLTAWLAAQIPATRVVVVDINPARACVCAKLGLAFSRPEDAPQDQDLVVHASASAEGLATALRLAGDEATVLEMSWYGTRPVPVPLGAEFHSRRLVLRSTQVGSIPAARRARWTHRRRLEVALSLLADARFDTLLTPIVGFADLPALLPKILADCPEALAPVVAYPPQR</sequence>
<dbReference type="EMBL" id="CP002568">
    <property type="protein sequence ID" value="ADZ72349.1"/>
    <property type="molecule type" value="Genomic_DNA"/>
</dbReference>
<name>F2J5H8_POLGS</name>
<dbReference type="STRING" id="991905.SL003B_3928"/>
<evidence type="ECO:0000256" key="2">
    <source>
        <dbReference type="ARBA" id="ARBA00008072"/>
    </source>
</evidence>
<organism evidence="6 7">
    <name type="scientific">Polymorphum gilvum (strain LMG 25793 / CGMCC 1.9160 / SL003B-26A1)</name>
    <dbReference type="NCBI Taxonomy" id="991905"/>
    <lineage>
        <taxon>Bacteria</taxon>
        <taxon>Pseudomonadati</taxon>
        <taxon>Pseudomonadota</taxon>
        <taxon>Alphaproteobacteria</taxon>
        <taxon>Rhodobacterales</taxon>
        <taxon>Paracoccaceae</taxon>
        <taxon>Polymorphum</taxon>
    </lineage>
</organism>
<dbReference type="PANTHER" id="PTHR43350">
    <property type="entry name" value="NAD-DEPENDENT ALCOHOL DEHYDROGENASE"/>
    <property type="match status" value="1"/>
</dbReference>
<reference evidence="6 7" key="1">
    <citation type="journal article" date="2011" name="J. Bacteriol.">
        <title>Complete genome sequence of Polymorphum gilvum SL003B-26A1T, a crude oil-degrading bacterium from oil-polluted saline soil.</title>
        <authorList>
            <person name="Li S.G."/>
            <person name="Tang Y.Q."/>
            <person name="Nie Y."/>
            <person name="Cai M."/>
            <person name="Wu X.L."/>
        </authorList>
    </citation>
    <scope>NUCLEOTIDE SEQUENCE [LARGE SCALE GENOMIC DNA]</scope>
    <source>
        <strain evidence="7">LMG 25793 / CGMCC 1.9160 / SL003B-26A1</strain>
    </source>
</reference>
<dbReference type="eggNOG" id="COG1063">
    <property type="taxonomic scope" value="Bacteria"/>
</dbReference>
<keyword evidence="5" id="KW-0560">Oxidoreductase</keyword>
<evidence type="ECO:0000256" key="5">
    <source>
        <dbReference type="ARBA" id="ARBA00023002"/>
    </source>
</evidence>
<dbReference type="KEGG" id="pgv:SL003B_3928"/>
<protein>
    <submittedName>
        <fullName evidence="6">Oxidoreductase, zinc-binding dehydrogenase family</fullName>
    </submittedName>
</protein>
<dbReference type="GO" id="GO:0046872">
    <property type="term" value="F:metal ion binding"/>
    <property type="evidence" value="ECO:0007669"/>
    <property type="project" value="UniProtKB-KW"/>
</dbReference>
<comment type="cofactor">
    <cofactor evidence="1">
        <name>Zn(2+)</name>
        <dbReference type="ChEBI" id="CHEBI:29105"/>
    </cofactor>
</comment>
<dbReference type="PATRIC" id="fig|991905.3.peg.4047"/>
<keyword evidence="3" id="KW-0479">Metal-binding</keyword>
<keyword evidence="7" id="KW-1185">Reference proteome</keyword>
<dbReference type="GO" id="GO:0016491">
    <property type="term" value="F:oxidoreductase activity"/>
    <property type="evidence" value="ECO:0007669"/>
    <property type="project" value="UniProtKB-KW"/>
</dbReference>
<keyword evidence="4" id="KW-0862">Zinc</keyword>
<dbReference type="CDD" id="cd08255">
    <property type="entry name" value="2-desacetyl-2-hydroxyethyl_bacteriochlorophyllide_like"/>
    <property type="match status" value="1"/>
</dbReference>
<dbReference type="AlphaFoldDB" id="F2J5H8"/>
<dbReference type="HOGENOM" id="CLU_1234417_0_0_5"/>
<dbReference type="Proteomes" id="UP000008130">
    <property type="component" value="Chromosome"/>
</dbReference>